<dbReference type="InterPro" id="IPR037231">
    <property type="entry name" value="NAP-like_sf"/>
</dbReference>
<feature type="region of interest" description="Disordered" evidence="4">
    <location>
        <begin position="1"/>
        <end position="25"/>
    </location>
</feature>
<accession>A0A2U1M514</accession>
<proteinExistence type="inferred from homology"/>
<dbReference type="SUPFAM" id="SSF143113">
    <property type="entry name" value="NAP-like"/>
    <property type="match status" value="1"/>
</dbReference>
<dbReference type="Gene3D" id="3.30.1120.90">
    <property type="entry name" value="Nucleosome assembly protein"/>
    <property type="match status" value="1"/>
</dbReference>
<dbReference type="GO" id="GO:0042393">
    <property type="term" value="F:histone binding"/>
    <property type="evidence" value="ECO:0007669"/>
    <property type="project" value="UniProtKB-ARBA"/>
</dbReference>
<evidence type="ECO:0000256" key="2">
    <source>
        <dbReference type="ARBA" id="ARBA00023186"/>
    </source>
</evidence>
<dbReference type="GO" id="GO:0006334">
    <property type="term" value="P:nucleosome assembly"/>
    <property type="evidence" value="ECO:0007669"/>
    <property type="project" value="InterPro"/>
</dbReference>
<evidence type="ECO:0000256" key="3">
    <source>
        <dbReference type="RuleBase" id="RU003876"/>
    </source>
</evidence>
<dbReference type="EMBL" id="PKPP01006488">
    <property type="protein sequence ID" value="PWA56341.1"/>
    <property type="molecule type" value="Genomic_DNA"/>
</dbReference>
<name>A0A2U1M514_ARTAN</name>
<dbReference type="PANTHER" id="PTHR11875">
    <property type="entry name" value="TESTIS-SPECIFIC Y-ENCODED PROTEIN"/>
    <property type="match status" value="1"/>
</dbReference>
<evidence type="ECO:0000256" key="4">
    <source>
        <dbReference type="SAM" id="MobiDB-lite"/>
    </source>
</evidence>
<organism evidence="5 6">
    <name type="scientific">Artemisia annua</name>
    <name type="common">Sweet wormwood</name>
    <dbReference type="NCBI Taxonomy" id="35608"/>
    <lineage>
        <taxon>Eukaryota</taxon>
        <taxon>Viridiplantae</taxon>
        <taxon>Streptophyta</taxon>
        <taxon>Embryophyta</taxon>
        <taxon>Tracheophyta</taxon>
        <taxon>Spermatophyta</taxon>
        <taxon>Magnoliopsida</taxon>
        <taxon>eudicotyledons</taxon>
        <taxon>Gunneridae</taxon>
        <taxon>Pentapetalae</taxon>
        <taxon>asterids</taxon>
        <taxon>campanulids</taxon>
        <taxon>Asterales</taxon>
        <taxon>Asteraceae</taxon>
        <taxon>Asteroideae</taxon>
        <taxon>Anthemideae</taxon>
        <taxon>Artemisiinae</taxon>
        <taxon>Artemisia</taxon>
    </lineage>
</organism>
<evidence type="ECO:0000256" key="1">
    <source>
        <dbReference type="ARBA" id="ARBA00009947"/>
    </source>
</evidence>
<keyword evidence="6" id="KW-1185">Reference proteome</keyword>
<dbReference type="OrthoDB" id="6108017at2759"/>
<comment type="similarity">
    <text evidence="1 3">Belongs to the nucleosome assembly protein (NAP) family.</text>
</comment>
<dbReference type="Proteomes" id="UP000245207">
    <property type="component" value="Unassembled WGS sequence"/>
</dbReference>
<dbReference type="GO" id="GO:0005634">
    <property type="term" value="C:nucleus"/>
    <property type="evidence" value="ECO:0007669"/>
    <property type="project" value="InterPro"/>
</dbReference>
<sequence length="295" mass="34512">MFTKEEKSGLQSGLQSQWAANHDQPTGPQVISSMRVLMTEDANTAISSSFLLDDNSRERDEEALKYLKDIKWCRMDDPKGFKLEFFFDTNPFFTNSILTKVYDYSLLPIINKLIFEKAIGATIEWLPGKCLTQKIFRNETWFRKQNFERNFESFFNFFSPLEYVGSAWGELKHVRQAIGFLVLSVQQLYRICTLYWDDKHNTKSVSPEVISSMRVLMTEDANTAVSSSFLLDDSSRWVSWPKVLMSFTTVENYEKYGTVENNRNDGNHYFFSIAIFLSKIPYFEERGKRITQEIY</sequence>
<reference evidence="5 6" key="1">
    <citation type="journal article" date="2018" name="Mol. Plant">
        <title>The genome of Artemisia annua provides insight into the evolution of Asteraceae family and artemisinin biosynthesis.</title>
        <authorList>
            <person name="Shen Q."/>
            <person name="Zhang L."/>
            <person name="Liao Z."/>
            <person name="Wang S."/>
            <person name="Yan T."/>
            <person name="Shi P."/>
            <person name="Liu M."/>
            <person name="Fu X."/>
            <person name="Pan Q."/>
            <person name="Wang Y."/>
            <person name="Lv Z."/>
            <person name="Lu X."/>
            <person name="Zhang F."/>
            <person name="Jiang W."/>
            <person name="Ma Y."/>
            <person name="Chen M."/>
            <person name="Hao X."/>
            <person name="Li L."/>
            <person name="Tang Y."/>
            <person name="Lv G."/>
            <person name="Zhou Y."/>
            <person name="Sun X."/>
            <person name="Brodelius P.E."/>
            <person name="Rose J.K.C."/>
            <person name="Tang K."/>
        </authorList>
    </citation>
    <scope>NUCLEOTIDE SEQUENCE [LARGE SCALE GENOMIC DNA]</scope>
    <source>
        <strain evidence="6">cv. Huhao1</strain>
        <tissue evidence="5">Leaf</tissue>
    </source>
</reference>
<dbReference type="GO" id="GO:0000724">
    <property type="term" value="P:double-strand break repair via homologous recombination"/>
    <property type="evidence" value="ECO:0007669"/>
    <property type="project" value="UniProtKB-ARBA"/>
</dbReference>
<comment type="caution">
    <text evidence="5">The sequence shown here is derived from an EMBL/GenBank/DDBJ whole genome shotgun (WGS) entry which is preliminary data.</text>
</comment>
<dbReference type="Pfam" id="PF00956">
    <property type="entry name" value="NAP"/>
    <property type="match status" value="1"/>
</dbReference>
<keyword evidence="2" id="KW-0143">Chaperone</keyword>
<feature type="compositionally biased region" description="Polar residues" evidence="4">
    <location>
        <begin position="9"/>
        <end position="25"/>
    </location>
</feature>
<protein>
    <submittedName>
        <fullName evidence="5">Uncharacterized protein</fullName>
    </submittedName>
</protein>
<dbReference type="AlphaFoldDB" id="A0A2U1M514"/>
<evidence type="ECO:0000313" key="5">
    <source>
        <dbReference type="EMBL" id="PWA56341.1"/>
    </source>
</evidence>
<dbReference type="STRING" id="35608.A0A2U1M514"/>
<dbReference type="InterPro" id="IPR002164">
    <property type="entry name" value="NAP_family"/>
</dbReference>
<evidence type="ECO:0000313" key="6">
    <source>
        <dbReference type="Proteomes" id="UP000245207"/>
    </source>
</evidence>
<gene>
    <name evidence="5" type="ORF">CTI12_AA417310</name>
</gene>